<reference evidence="3 4" key="1">
    <citation type="journal article" date="2019" name="Int. J. Syst. Evol. Microbiol.">
        <title>The Global Catalogue of Microorganisms (GCM) 10K type strain sequencing project: providing services to taxonomists for standard genome sequencing and annotation.</title>
        <authorList>
            <consortium name="The Broad Institute Genomics Platform"/>
            <consortium name="The Broad Institute Genome Sequencing Center for Infectious Disease"/>
            <person name="Wu L."/>
            <person name="Ma J."/>
        </authorList>
    </citation>
    <scope>NUCLEOTIDE SEQUENCE [LARGE SCALE GENOMIC DNA]</scope>
    <source>
        <strain evidence="3 4">CGMCC 1.12543</strain>
    </source>
</reference>
<dbReference type="PANTHER" id="PTHR35848">
    <property type="entry name" value="OXALATE-BINDING PROTEIN"/>
    <property type="match status" value="1"/>
</dbReference>
<dbReference type="InterPro" id="IPR011051">
    <property type="entry name" value="RmlC_Cupin_sf"/>
</dbReference>
<name>A0ABD5RQA6_9EURY</name>
<dbReference type="AlphaFoldDB" id="A0ABD5RQA6"/>
<dbReference type="Proteomes" id="UP001596099">
    <property type="component" value="Unassembled WGS sequence"/>
</dbReference>
<evidence type="ECO:0000259" key="2">
    <source>
        <dbReference type="Pfam" id="PF07883"/>
    </source>
</evidence>
<evidence type="ECO:0000313" key="4">
    <source>
        <dbReference type="Proteomes" id="UP001596099"/>
    </source>
</evidence>
<dbReference type="EMBL" id="JBHSQH010000001">
    <property type="protein sequence ID" value="MFC5972852.1"/>
    <property type="molecule type" value="Genomic_DNA"/>
</dbReference>
<evidence type="ECO:0000313" key="3">
    <source>
        <dbReference type="EMBL" id="MFC5972852.1"/>
    </source>
</evidence>
<feature type="domain" description="Cupin type-2" evidence="2">
    <location>
        <begin position="38"/>
        <end position="107"/>
    </location>
</feature>
<dbReference type="SUPFAM" id="SSF51182">
    <property type="entry name" value="RmlC-like cupins"/>
    <property type="match status" value="1"/>
</dbReference>
<keyword evidence="4" id="KW-1185">Reference proteome</keyword>
<dbReference type="InterPro" id="IPR014710">
    <property type="entry name" value="RmlC-like_jellyroll"/>
</dbReference>
<comment type="caution">
    <text evidence="3">The sequence shown here is derived from an EMBL/GenBank/DDBJ whole genome shotgun (WGS) entry which is preliminary data.</text>
</comment>
<dbReference type="InterPro" id="IPR051610">
    <property type="entry name" value="GPI/OXD"/>
</dbReference>
<protein>
    <submittedName>
        <fullName evidence="3">Cupin domain-containing protein</fullName>
    </submittedName>
</protein>
<keyword evidence="1" id="KW-0479">Metal-binding</keyword>
<dbReference type="Gene3D" id="2.60.120.10">
    <property type="entry name" value="Jelly Rolls"/>
    <property type="match status" value="1"/>
</dbReference>
<evidence type="ECO:0000256" key="1">
    <source>
        <dbReference type="ARBA" id="ARBA00022723"/>
    </source>
</evidence>
<dbReference type="PANTHER" id="PTHR35848:SF9">
    <property type="entry name" value="SLL1358 PROTEIN"/>
    <property type="match status" value="1"/>
</dbReference>
<gene>
    <name evidence="3" type="ORF">ACFPYI_16060</name>
</gene>
<dbReference type="GO" id="GO:0046872">
    <property type="term" value="F:metal ion binding"/>
    <property type="evidence" value="ECO:0007669"/>
    <property type="project" value="UniProtKB-KW"/>
</dbReference>
<accession>A0ABD5RQA6</accession>
<dbReference type="RefSeq" id="WP_247416749.1">
    <property type="nucleotide sequence ID" value="NZ_JALLGW010000001.1"/>
</dbReference>
<dbReference type="InterPro" id="IPR013096">
    <property type="entry name" value="Cupin_2"/>
</dbReference>
<dbReference type="Pfam" id="PF07883">
    <property type="entry name" value="Cupin_2"/>
    <property type="match status" value="1"/>
</dbReference>
<proteinExistence type="predicted"/>
<sequence>MNHVAVEDVEGYQYEDGSKLFKSLTGALGVEGLAVNYYEVAQGETIGDCYHRHHEQEELFYVVAGTATFETEGGDVTVETGELIRFAPGDWQQGRNAHDERLVVLAIGAPQDEGPIDLRRHCPECGDRTDAVLKAEDGAEVFYCAECGAETGRYE</sequence>
<organism evidence="3 4">
    <name type="scientific">Halomarina salina</name>
    <dbReference type="NCBI Taxonomy" id="1872699"/>
    <lineage>
        <taxon>Archaea</taxon>
        <taxon>Methanobacteriati</taxon>
        <taxon>Methanobacteriota</taxon>
        <taxon>Stenosarchaea group</taxon>
        <taxon>Halobacteria</taxon>
        <taxon>Halobacteriales</taxon>
        <taxon>Natronomonadaceae</taxon>
        <taxon>Halomarina</taxon>
    </lineage>
</organism>